<evidence type="ECO:0000313" key="2">
    <source>
        <dbReference type="EMBL" id="RRT31544.1"/>
    </source>
</evidence>
<feature type="region of interest" description="Disordered" evidence="1">
    <location>
        <begin position="50"/>
        <end position="73"/>
    </location>
</feature>
<organism evidence="2 3">
    <name type="scientific">Ensete ventricosum</name>
    <name type="common">Abyssinian banana</name>
    <name type="synonym">Musa ensete</name>
    <dbReference type="NCBI Taxonomy" id="4639"/>
    <lineage>
        <taxon>Eukaryota</taxon>
        <taxon>Viridiplantae</taxon>
        <taxon>Streptophyta</taxon>
        <taxon>Embryophyta</taxon>
        <taxon>Tracheophyta</taxon>
        <taxon>Spermatophyta</taxon>
        <taxon>Magnoliopsida</taxon>
        <taxon>Liliopsida</taxon>
        <taxon>Zingiberales</taxon>
        <taxon>Musaceae</taxon>
        <taxon>Ensete</taxon>
    </lineage>
</organism>
<evidence type="ECO:0000313" key="3">
    <source>
        <dbReference type="Proteomes" id="UP000287651"/>
    </source>
</evidence>
<sequence>MRWDLAESSLGDSPKESRSSLGTQREIAEKKTEGLAARLLEVVGVCGTTVGPPVPQNPGNDQQVSVGKLPKRRLDRPYHRLRAATNG</sequence>
<dbReference type="EMBL" id="AMZH03038384">
    <property type="protein sequence ID" value="RRT31544.1"/>
    <property type="molecule type" value="Genomic_DNA"/>
</dbReference>
<name>A0A426WW88_ENSVE</name>
<reference evidence="2 3" key="1">
    <citation type="journal article" date="2014" name="Agronomy (Basel)">
        <title>A Draft Genome Sequence for Ensete ventricosum, the Drought-Tolerant Tree Against Hunger.</title>
        <authorList>
            <person name="Harrison J."/>
            <person name="Moore K.A."/>
            <person name="Paszkiewicz K."/>
            <person name="Jones T."/>
            <person name="Grant M."/>
            <person name="Ambacheew D."/>
            <person name="Muzemil S."/>
            <person name="Studholme D.J."/>
        </authorList>
    </citation>
    <scope>NUCLEOTIDE SEQUENCE [LARGE SCALE GENOMIC DNA]</scope>
</reference>
<gene>
    <name evidence="2" type="ORF">B296_00053756</name>
</gene>
<comment type="caution">
    <text evidence="2">The sequence shown here is derived from an EMBL/GenBank/DDBJ whole genome shotgun (WGS) entry which is preliminary data.</text>
</comment>
<evidence type="ECO:0000256" key="1">
    <source>
        <dbReference type="SAM" id="MobiDB-lite"/>
    </source>
</evidence>
<accession>A0A426WW88</accession>
<dbReference type="AlphaFoldDB" id="A0A426WW88"/>
<proteinExistence type="predicted"/>
<dbReference type="Proteomes" id="UP000287651">
    <property type="component" value="Unassembled WGS sequence"/>
</dbReference>
<protein>
    <submittedName>
        <fullName evidence="2">Uncharacterized protein</fullName>
    </submittedName>
</protein>
<feature type="region of interest" description="Disordered" evidence="1">
    <location>
        <begin position="1"/>
        <end position="27"/>
    </location>
</feature>